<dbReference type="Pfam" id="PF07963">
    <property type="entry name" value="N_methyl"/>
    <property type="match status" value="1"/>
</dbReference>
<keyword evidence="4" id="KW-1185">Reference proteome</keyword>
<dbReference type="OrthoDB" id="255848at2"/>
<dbReference type="Pfam" id="PF07596">
    <property type="entry name" value="SBP_bac_10"/>
    <property type="match status" value="1"/>
</dbReference>
<dbReference type="Gene3D" id="3.30.700.10">
    <property type="entry name" value="Glycoprotein, Type 4 Pilin"/>
    <property type="match status" value="1"/>
</dbReference>
<dbReference type="NCBIfam" id="TIGR02532">
    <property type="entry name" value="IV_pilin_GFxxxE"/>
    <property type="match status" value="1"/>
</dbReference>
<dbReference type="Proteomes" id="UP000199518">
    <property type="component" value="Unassembled WGS sequence"/>
</dbReference>
<dbReference type="InterPro" id="IPR012902">
    <property type="entry name" value="N_methyl_site"/>
</dbReference>
<proteinExistence type="predicted"/>
<protein>
    <submittedName>
        <fullName evidence="3">Prepilin-type N-terminal cleavage/methylation domain-containing protein</fullName>
    </submittedName>
</protein>
<dbReference type="InterPro" id="IPR045584">
    <property type="entry name" value="Pilin-like"/>
</dbReference>
<feature type="domain" description="DUF1559" evidence="2">
    <location>
        <begin position="42"/>
        <end position="327"/>
    </location>
</feature>
<dbReference type="PANTHER" id="PTHR30093:SF2">
    <property type="entry name" value="TYPE II SECRETION SYSTEM PROTEIN H"/>
    <property type="match status" value="1"/>
</dbReference>
<gene>
    <name evidence="3" type="ORF">SAMN05421753_111166</name>
</gene>
<dbReference type="AlphaFoldDB" id="A0A1I3KAB0"/>
<dbReference type="EMBL" id="FOQD01000011">
    <property type="protein sequence ID" value="SFI69397.1"/>
    <property type="molecule type" value="Genomic_DNA"/>
</dbReference>
<evidence type="ECO:0000256" key="1">
    <source>
        <dbReference type="SAM" id="Phobius"/>
    </source>
</evidence>
<keyword evidence="1" id="KW-1133">Transmembrane helix</keyword>
<dbReference type="PANTHER" id="PTHR30093">
    <property type="entry name" value="GENERAL SECRETION PATHWAY PROTEIN G"/>
    <property type="match status" value="1"/>
</dbReference>
<dbReference type="SUPFAM" id="SSF54523">
    <property type="entry name" value="Pili subunits"/>
    <property type="match status" value="1"/>
</dbReference>
<dbReference type="InterPro" id="IPR011453">
    <property type="entry name" value="DUF1559"/>
</dbReference>
<organism evidence="3 4">
    <name type="scientific">Planctomicrobium piriforme</name>
    <dbReference type="NCBI Taxonomy" id="1576369"/>
    <lineage>
        <taxon>Bacteria</taxon>
        <taxon>Pseudomonadati</taxon>
        <taxon>Planctomycetota</taxon>
        <taxon>Planctomycetia</taxon>
        <taxon>Planctomycetales</taxon>
        <taxon>Planctomycetaceae</taxon>
        <taxon>Planctomicrobium</taxon>
    </lineage>
</organism>
<evidence type="ECO:0000259" key="2">
    <source>
        <dbReference type="Pfam" id="PF07596"/>
    </source>
</evidence>
<dbReference type="RefSeq" id="WP_139228494.1">
    <property type="nucleotide sequence ID" value="NZ_FOQD01000011.1"/>
</dbReference>
<keyword evidence="1" id="KW-0472">Membrane</keyword>
<accession>A0A1I3KAB0</accession>
<keyword evidence="1" id="KW-0812">Transmembrane</keyword>
<dbReference type="STRING" id="1576369.SAMN05421753_111166"/>
<dbReference type="PROSITE" id="PS00409">
    <property type="entry name" value="PROKAR_NTER_METHYL"/>
    <property type="match status" value="1"/>
</dbReference>
<evidence type="ECO:0000313" key="3">
    <source>
        <dbReference type="EMBL" id="SFI69397.1"/>
    </source>
</evidence>
<feature type="transmembrane region" description="Helical" evidence="1">
    <location>
        <begin position="20"/>
        <end position="41"/>
    </location>
</feature>
<reference evidence="4" key="1">
    <citation type="submission" date="2016-10" db="EMBL/GenBank/DDBJ databases">
        <authorList>
            <person name="Varghese N."/>
            <person name="Submissions S."/>
        </authorList>
    </citation>
    <scope>NUCLEOTIDE SEQUENCE [LARGE SCALE GENOMIC DNA]</scope>
    <source>
        <strain evidence="4">DSM 26348</strain>
    </source>
</reference>
<evidence type="ECO:0000313" key="4">
    <source>
        <dbReference type="Proteomes" id="UP000199518"/>
    </source>
</evidence>
<sequence length="346" mass="38098">MLRMPLSGRSRPATRAGFTLIELLVVIAIIGLLVAMLMPAVQRAREAARRNSCLNNMRQLGLAAQNYLSTHRVFPSGWCIDIQNYQCDMVLQPTPFSQPITVPATNVGTGASSTGTPGQVTNSLTFITDWVLGGYWNWQALMLPQMEQSNIAINFDRTKTDYIGTGSPNVIDSNWEYIQVPIAAYVCPSASLPTARPGNLGYSNYRGNMGAWRGRDYVTYRGSPNNGIFFENSGISDRDITDGMSNTLLFGESPFGFWGDLYGSVARARDDYYGFNKYWTGPANCSITSPTGTPQIYFFGFGSFHTDNVNFCLADGSARGIANNIDQTLFWSLCTRNGTEVIGQDF</sequence>
<name>A0A1I3KAB0_9PLAN</name>